<keyword evidence="10" id="KW-0413">Isomerase</keyword>
<evidence type="ECO:0000256" key="11">
    <source>
        <dbReference type="ARBA" id="ARBA00034617"/>
    </source>
</evidence>
<dbReference type="Gene3D" id="1.10.10.1390">
    <property type="entry name" value="ATP-dependent DNA helicase RecQ"/>
    <property type="match status" value="1"/>
</dbReference>
<dbReference type="GO" id="GO:0043138">
    <property type="term" value="F:3'-5' DNA helicase activity"/>
    <property type="evidence" value="ECO:0007669"/>
    <property type="project" value="UniProtKB-EC"/>
</dbReference>
<sequence>MTAKASVNFLEEALADTFGFDTFKGNQEAIIQSLFDGKDTFVIMPTGGGKSLCYQLPGIMMEGCALVISPLIALMKNQVDSIRSYGESDEIAHFLNSSLSKTQMRQVKEDITSGKTKLLFVAPETLTKEENIEFFREAKISFVAIDEAHCISEWGHDFRPEYRRIREMLDLIGHQIPIIALTATATPKVQSDIVKNLRMGEDQNTFVSSFNRDNLYYEVRPKGKKEYTFRQIIKLVKEMPDQSGIIYVQSRKAAEEIAQALVVNGVKAAPYHAGLDPKTRSRTQDQFLMEDVDVICATIAFGMGIDKPDVRFVMHYDIPKSIENYYQETGRAGRDGLGGRCIAFYAYKDILKLEKFLRDKPLMEREMGAQLMQEVMAYSETTACRRRFLLHYFGEEYDEANCNKMCDNCRYPRERVEVSQEMVQALESVKTLDENYPLKTLIEFVLGNETKQMKDYGFTELPGFGTGKDREEVFWSSVFRQALLNNLVRKDIESYGTIKITPEGEAFLKKPTSFEIPIDHDFEKELAQDMQGEADDAKAVVLDEPLLVALKDLRKKESKRLGIPPFVIFQDPSLVDMATRYPIDLEEMKNIHGVSIGKARRYATPFLQLIEKYCEENNIDRPSDFVVKQVANKSKTKVNIIQGVDRKLPLEDIASGNQLSMDELLNEMVVIVSSGTKLNIDYYIEEEVDEYSLEDTYEYFMQAETDDPDVAYQQLKEDDVTLEEIKLVRIKFLSEMAN</sequence>
<dbReference type="GO" id="GO:0009378">
    <property type="term" value="F:four-way junction helicase activity"/>
    <property type="evidence" value="ECO:0007669"/>
    <property type="project" value="TreeGrafter"/>
</dbReference>
<evidence type="ECO:0000256" key="3">
    <source>
        <dbReference type="ARBA" id="ARBA00005446"/>
    </source>
</evidence>
<dbReference type="CDD" id="cd17920">
    <property type="entry name" value="DEXHc_RecQ"/>
    <property type="match status" value="1"/>
</dbReference>
<comment type="cofactor">
    <cofactor evidence="1">
        <name>Mg(2+)</name>
        <dbReference type="ChEBI" id="CHEBI:18420"/>
    </cofactor>
</comment>
<dbReference type="GO" id="GO:0005524">
    <property type="term" value="F:ATP binding"/>
    <property type="evidence" value="ECO:0007669"/>
    <property type="project" value="UniProtKB-KW"/>
</dbReference>
<keyword evidence="9" id="KW-0238">DNA-binding</keyword>
<dbReference type="NCBIfam" id="TIGR00614">
    <property type="entry name" value="recQ_fam"/>
    <property type="match status" value="1"/>
</dbReference>
<comment type="similarity">
    <text evidence="3">Belongs to the helicase family. RecQ subfamily.</text>
</comment>
<protein>
    <recommendedName>
        <fullName evidence="13">ATP-dependent DNA helicase RecQ</fullName>
        <ecNumber evidence="12">5.6.2.4</ecNumber>
    </recommendedName>
    <alternativeName>
        <fullName evidence="14">DNA 3'-5' helicase RecQ</fullName>
    </alternativeName>
</protein>
<evidence type="ECO:0000256" key="12">
    <source>
        <dbReference type="ARBA" id="ARBA00034808"/>
    </source>
</evidence>
<evidence type="ECO:0000256" key="5">
    <source>
        <dbReference type="ARBA" id="ARBA00022741"/>
    </source>
</evidence>
<gene>
    <name evidence="18" type="ORF">CGL56_10965</name>
</gene>
<evidence type="ECO:0000256" key="8">
    <source>
        <dbReference type="ARBA" id="ARBA00022840"/>
    </source>
</evidence>
<dbReference type="PROSITE" id="PS50967">
    <property type="entry name" value="HRDC"/>
    <property type="match status" value="1"/>
</dbReference>
<comment type="caution">
    <text evidence="18">The sequence shown here is derived from an EMBL/GenBank/DDBJ whole genome shotgun (WGS) entry which is preliminary data.</text>
</comment>
<feature type="domain" description="Helicase ATP-binding" evidence="16">
    <location>
        <begin position="31"/>
        <end position="203"/>
    </location>
</feature>
<dbReference type="PANTHER" id="PTHR13710">
    <property type="entry name" value="DNA HELICASE RECQ FAMILY MEMBER"/>
    <property type="match status" value="1"/>
</dbReference>
<comment type="catalytic activity">
    <reaction evidence="11">
        <text>Couples ATP hydrolysis with the unwinding of duplex DNA by translocating in the 3'-5' direction.</text>
        <dbReference type="EC" id="5.6.2.4"/>
    </reaction>
</comment>
<dbReference type="Pfam" id="PF00270">
    <property type="entry name" value="DEAD"/>
    <property type="match status" value="1"/>
</dbReference>
<keyword evidence="19" id="KW-1185">Reference proteome</keyword>
<dbReference type="InterPro" id="IPR018982">
    <property type="entry name" value="RQC_domain"/>
</dbReference>
<evidence type="ECO:0000313" key="18">
    <source>
        <dbReference type="EMBL" id="PHK98217.1"/>
    </source>
</evidence>
<dbReference type="InterPro" id="IPR032284">
    <property type="entry name" value="RecQ_Zn-bd"/>
</dbReference>
<dbReference type="SMART" id="SM00341">
    <property type="entry name" value="HRDC"/>
    <property type="match status" value="1"/>
</dbReference>
<dbReference type="SUPFAM" id="SSF47819">
    <property type="entry name" value="HRDC-like"/>
    <property type="match status" value="1"/>
</dbReference>
<dbReference type="CDD" id="cd18794">
    <property type="entry name" value="SF2_C_RecQ"/>
    <property type="match status" value="1"/>
</dbReference>
<dbReference type="InterPro" id="IPR027417">
    <property type="entry name" value="P-loop_NTPase"/>
</dbReference>
<dbReference type="Gene3D" id="3.40.50.300">
    <property type="entry name" value="P-loop containing nucleotide triphosphate hydrolases"/>
    <property type="match status" value="2"/>
</dbReference>
<accession>A0A2G0CE69</accession>
<dbReference type="Proteomes" id="UP000226437">
    <property type="component" value="Unassembled WGS sequence"/>
</dbReference>
<dbReference type="Gene3D" id="1.10.150.80">
    <property type="entry name" value="HRDC domain"/>
    <property type="match status" value="1"/>
</dbReference>
<dbReference type="InterPro" id="IPR001650">
    <property type="entry name" value="Helicase_C-like"/>
</dbReference>
<dbReference type="GO" id="GO:0003677">
    <property type="term" value="F:DNA binding"/>
    <property type="evidence" value="ECO:0007669"/>
    <property type="project" value="UniProtKB-KW"/>
</dbReference>
<keyword evidence="5" id="KW-0547">Nucleotide-binding</keyword>
<feature type="domain" description="Helicase C-terminal" evidence="17">
    <location>
        <begin position="228"/>
        <end position="379"/>
    </location>
</feature>
<dbReference type="Pfam" id="PF21220">
    <property type="entry name" value="RecQ-1-like_HTH"/>
    <property type="match status" value="1"/>
</dbReference>
<keyword evidence="4" id="KW-0479">Metal-binding</keyword>
<dbReference type="GO" id="GO:0006281">
    <property type="term" value="P:DNA repair"/>
    <property type="evidence" value="ECO:0007669"/>
    <property type="project" value="InterPro"/>
</dbReference>
<dbReference type="Pfam" id="PF00570">
    <property type="entry name" value="HRDC"/>
    <property type="match status" value="1"/>
</dbReference>
<evidence type="ECO:0000256" key="2">
    <source>
        <dbReference type="ARBA" id="ARBA00001947"/>
    </source>
</evidence>
<keyword evidence="8" id="KW-0067">ATP-binding</keyword>
<dbReference type="GO" id="GO:0030894">
    <property type="term" value="C:replisome"/>
    <property type="evidence" value="ECO:0007669"/>
    <property type="project" value="TreeGrafter"/>
</dbReference>
<dbReference type="Pfam" id="PF00271">
    <property type="entry name" value="Helicase_C"/>
    <property type="match status" value="1"/>
</dbReference>
<evidence type="ECO:0000259" key="16">
    <source>
        <dbReference type="PROSITE" id="PS51192"/>
    </source>
</evidence>
<dbReference type="GO" id="GO:0016787">
    <property type="term" value="F:hydrolase activity"/>
    <property type="evidence" value="ECO:0007669"/>
    <property type="project" value="UniProtKB-KW"/>
</dbReference>
<evidence type="ECO:0000256" key="10">
    <source>
        <dbReference type="ARBA" id="ARBA00023235"/>
    </source>
</evidence>
<evidence type="ECO:0000256" key="4">
    <source>
        <dbReference type="ARBA" id="ARBA00022723"/>
    </source>
</evidence>
<dbReference type="OrthoDB" id="9763310at2"/>
<dbReference type="Pfam" id="PF16124">
    <property type="entry name" value="RecQ_Zn_bind"/>
    <property type="match status" value="1"/>
</dbReference>
<dbReference type="SUPFAM" id="SSF46785">
    <property type="entry name" value="Winged helix' DNA-binding domain"/>
    <property type="match status" value="1"/>
</dbReference>
<evidence type="ECO:0000256" key="7">
    <source>
        <dbReference type="ARBA" id="ARBA00022806"/>
    </source>
</evidence>
<dbReference type="EMBL" id="PDLO01000004">
    <property type="protein sequence ID" value="PHK98217.1"/>
    <property type="molecule type" value="Genomic_DNA"/>
</dbReference>
<dbReference type="AlphaFoldDB" id="A0A2G0CE69"/>
<dbReference type="SMART" id="SM00490">
    <property type="entry name" value="HELICc"/>
    <property type="match status" value="1"/>
</dbReference>
<dbReference type="Pfam" id="PF09382">
    <property type="entry name" value="RQC"/>
    <property type="match status" value="1"/>
</dbReference>
<dbReference type="InterPro" id="IPR011545">
    <property type="entry name" value="DEAD/DEAH_box_helicase_dom"/>
</dbReference>
<dbReference type="GO" id="GO:0005737">
    <property type="term" value="C:cytoplasm"/>
    <property type="evidence" value="ECO:0007669"/>
    <property type="project" value="TreeGrafter"/>
</dbReference>
<dbReference type="EC" id="5.6.2.4" evidence="12"/>
<evidence type="ECO:0000256" key="1">
    <source>
        <dbReference type="ARBA" id="ARBA00001946"/>
    </source>
</evidence>
<dbReference type="SUPFAM" id="SSF52540">
    <property type="entry name" value="P-loop containing nucleoside triphosphate hydrolases"/>
    <property type="match status" value="1"/>
</dbReference>
<evidence type="ECO:0000259" key="17">
    <source>
        <dbReference type="PROSITE" id="PS51194"/>
    </source>
</evidence>
<reference evidence="18 19" key="1">
    <citation type="submission" date="2017-10" db="EMBL/GenBank/DDBJ databases">
        <title>The draft genome sequence of Lewinella marina KCTC 32374.</title>
        <authorList>
            <person name="Wang K."/>
        </authorList>
    </citation>
    <scope>NUCLEOTIDE SEQUENCE [LARGE SCALE GENOMIC DNA]</scope>
    <source>
        <strain evidence="18 19">MKG-38</strain>
    </source>
</reference>
<evidence type="ECO:0000256" key="6">
    <source>
        <dbReference type="ARBA" id="ARBA00022801"/>
    </source>
</evidence>
<dbReference type="InterPro" id="IPR002121">
    <property type="entry name" value="HRDC_dom"/>
</dbReference>
<dbReference type="SMART" id="SM00487">
    <property type="entry name" value="DEXDc"/>
    <property type="match status" value="1"/>
</dbReference>
<dbReference type="RefSeq" id="WP_099106604.1">
    <property type="nucleotide sequence ID" value="NZ_JAATJF010000004.1"/>
</dbReference>
<dbReference type="SMART" id="SM00956">
    <property type="entry name" value="RQC"/>
    <property type="match status" value="1"/>
</dbReference>
<dbReference type="InterPro" id="IPR004589">
    <property type="entry name" value="DNA_helicase_ATP-dep_RecQ"/>
</dbReference>
<dbReference type="PROSITE" id="PS51194">
    <property type="entry name" value="HELICASE_CTER"/>
    <property type="match status" value="1"/>
</dbReference>
<dbReference type="InterPro" id="IPR044876">
    <property type="entry name" value="HRDC_dom_sf"/>
</dbReference>
<dbReference type="Gene3D" id="1.10.10.10">
    <property type="entry name" value="Winged helix-like DNA-binding domain superfamily/Winged helix DNA-binding domain"/>
    <property type="match status" value="1"/>
</dbReference>
<proteinExistence type="inferred from homology"/>
<dbReference type="PROSITE" id="PS51192">
    <property type="entry name" value="HELICASE_ATP_BIND_1"/>
    <property type="match status" value="1"/>
</dbReference>
<dbReference type="GO" id="GO:0006310">
    <property type="term" value="P:DNA recombination"/>
    <property type="evidence" value="ECO:0007669"/>
    <property type="project" value="InterPro"/>
</dbReference>
<dbReference type="InterPro" id="IPR010997">
    <property type="entry name" value="HRDC-like_sf"/>
</dbReference>
<dbReference type="FunFam" id="3.40.50.300:FF:000156">
    <property type="entry name" value="ATP-dependent DNA helicase recQ"/>
    <property type="match status" value="1"/>
</dbReference>
<evidence type="ECO:0000313" key="19">
    <source>
        <dbReference type="Proteomes" id="UP000226437"/>
    </source>
</evidence>
<keyword evidence="7 18" id="KW-0347">Helicase</keyword>
<feature type="domain" description="HRDC" evidence="15">
    <location>
        <begin position="540"/>
        <end position="620"/>
    </location>
</feature>
<dbReference type="PANTHER" id="PTHR13710:SF105">
    <property type="entry name" value="ATP-DEPENDENT DNA HELICASE Q1"/>
    <property type="match status" value="1"/>
</dbReference>
<dbReference type="InterPro" id="IPR036390">
    <property type="entry name" value="WH_DNA-bd_sf"/>
</dbReference>
<organism evidence="18 19">
    <name type="scientific">Neolewinella marina</name>
    <dbReference type="NCBI Taxonomy" id="438751"/>
    <lineage>
        <taxon>Bacteria</taxon>
        <taxon>Pseudomonadati</taxon>
        <taxon>Bacteroidota</taxon>
        <taxon>Saprospiria</taxon>
        <taxon>Saprospirales</taxon>
        <taxon>Lewinellaceae</taxon>
        <taxon>Neolewinella</taxon>
    </lineage>
</organism>
<dbReference type="GO" id="GO:0043590">
    <property type="term" value="C:bacterial nucleoid"/>
    <property type="evidence" value="ECO:0007669"/>
    <property type="project" value="TreeGrafter"/>
</dbReference>
<evidence type="ECO:0000256" key="14">
    <source>
        <dbReference type="ARBA" id="ARBA00044550"/>
    </source>
</evidence>
<evidence type="ECO:0000256" key="9">
    <source>
        <dbReference type="ARBA" id="ARBA00023125"/>
    </source>
</evidence>
<evidence type="ECO:0000256" key="13">
    <source>
        <dbReference type="ARBA" id="ARBA00044535"/>
    </source>
</evidence>
<name>A0A2G0CE69_9BACT</name>
<dbReference type="FunFam" id="3.40.50.300:FF:001051">
    <property type="entry name" value="ATP-dependent DNA helicase RecQ"/>
    <property type="match status" value="1"/>
</dbReference>
<evidence type="ECO:0000259" key="15">
    <source>
        <dbReference type="PROSITE" id="PS50967"/>
    </source>
</evidence>
<dbReference type="GO" id="GO:0046872">
    <property type="term" value="F:metal ion binding"/>
    <property type="evidence" value="ECO:0007669"/>
    <property type="project" value="UniProtKB-KW"/>
</dbReference>
<dbReference type="InterPro" id="IPR036388">
    <property type="entry name" value="WH-like_DNA-bd_sf"/>
</dbReference>
<dbReference type="InterPro" id="IPR048671">
    <property type="entry name" value="RecQ-1-like_HTH"/>
</dbReference>
<dbReference type="GO" id="GO:0006260">
    <property type="term" value="P:DNA replication"/>
    <property type="evidence" value="ECO:0007669"/>
    <property type="project" value="InterPro"/>
</dbReference>
<comment type="cofactor">
    <cofactor evidence="2">
        <name>Zn(2+)</name>
        <dbReference type="ChEBI" id="CHEBI:29105"/>
    </cofactor>
</comment>
<dbReference type="InterPro" id="IPR014001">
    <property type="entry name" value="Helicase_ATP-bd"/>
</dbReference>
<keyword evidence="6" id="KW-0378">Hydrolase</keyword>